<dbReference type="EMBL" id="CAVNYO010000440">
    <property type="protein sequence ID" value="CAK5279955.1"/>
    <property type="molecule type" value="Genomic_DNA"/>
</dbReference>
<name>A0AAD2K596_9AGAR</name>
<dbReference type="Proteomes" id="UP001295794">
    <property type="component" value="Unassembled WGS sequence"/>
</dbReference>
<feature type="compositionally biased region" description="Polar residues" evidence="1">
    <location>
        <begin position="486"/>
        <end position="501"/>
    </location>
</feature>
<accession>A0AAD2K596</accession>
<feature type="compositionally biased region" description="Pro residues" evidence="1">
    <location>
        <begin position="354"/>
        <end position="374"/>
    </location>
</feature>
<feature type="compositionally biased region" description="Pro residues" evidence="1">
    <location>
        <begin position="1379"/>
        <end position="1391"/>
    </location>
</feature>
<feature type="compositionally biased region" description="Polar residues" evidence="1">
    <location>
        <begin position="162"/>
        <end position="175"/>
    </location>
</feature>
<feature type="compositionally biased region" description="Polar residues" evidence="1">
    <location>
        <begin position="1198"/>
        <end position="1218"/>
    </location>
</feature>
<feature type="region of interest" description="Disordered" evidence="1">
    <location>
        <begin position="754"/>
        <end position="829"/>
    </location>
</feature>
<gene>
    <name evidence="2" type="ORF">MYCIT1_LOCUS30334</name>
</gene>
<feature type="region of interest" description="Disordered" evidence="1">
    <location>
        <begin position="137"/>
        <end position="255"/>
    </location>
</feature>
<protein>
    <submittedName>
        <fullName evidence="2">Uncharacterized protein</fullName>
    </submittedName>
</protein>
<evidence type="ECO:0000256" key="1">
    <source>
        <dbReference type="SAM" id="MobiDB-lite"/>
    </source>
</evidence>
<feature type="compositionally biased region" description="Polar residues" evidence="1">
    <location>
        <begin position="193"/>
        <end position="209"/>
    </location>
</feature>
<feature type="region of interest" description="Disordered" evidence="1">
    <location>
        <begin position="348"/>
        <end position="633"/>
    </location>
</feature>
<reference evidence="2" key="1">
    <citation type="submission" date="2023-11" db="EMBL/GenBank/DDBJ databases">
        <authorList>
            <person name="De Vega J J."/>
            <person name="De Vega J J."/>
        </authorList>
    </citation>
    <scope>NUCLEOTIDE SEQUENCE</scope>
</reference>
<feature type="compositionally biased region" description="Basic and acidic residues" evidence="1">
    <location>
        <begin position="615"/>
        <end position="633"/>
    </location>
</feature>
<keyword evidence="3" id="KW-1185">Reference proteome</keyword>
<feature type="region of interest" description="Disordered" evidence="1">
    <location>
        <begin position="1355"/>
        <end position="1391"/>
    </location>
</feature>
<feature type="region of interest" description="Disordered" evidence="1">
    <location>
        <begin position="687"/>
        <end position="710"/>
    </location>
</feature>
<sequence length="1391" mass="148565">SVAAPSSVATHNPQFRSASHLRLGLKSILLRENFHWNCLYIWSMADEDATSSNILPQLNDAPESASTVAPSATASESIAASASAPAIRPSLVPLGGSSSQTAATPPTKKFSSVNINKKFLEKNSSSSSASGASHIAASNASSGVGSKGGKSISVATPRPQVPASTSHSRLVTTKLTVAPSSQSLAPPSAGSGWSRSPSATPAPVAQSNGPVDFKNAQLRRGDSLNNVGPGGSAGPNGRAAWGNPKTGMRHPDMASQTDFPTAAEAAVPRSTKPSLLDRNAAAAAAKEAAAVEMAHKLARMEEADTFRGVHLDPNAHHWDDMEEDDDNFLDGVLEFGDGRQYKIEPTPTTAEMEIPPPPPAASLTFPPSPPPPTSAKPETVARPDSRSTRFTDDDDFDRSWPRSKRASPAVSTGDLPTAAVGPSQISPAVSFNEGRSGMLFNERSNKFEPVNRGPPGQKRGEGVSPTESRPGRDYGFSRAESDRVQVLQNNRGRPTSFQGSRPPSVAPPPNAWSRGPEPESRGRRLSNMGPPPVPNSVGRQLPPHLSPNPVAEPEGAPLRRPSTSRDSRKTPASSVAPSPVIATVSLAEHPLSGADLDEARKDVMQSAAARAKARRQQEELEREQERERARRKAAELEERMKALEEKNKPLSPVISLESEAVSLIEAAIKDVKPPALQSAPQPLDVSVSQPELSWRNKTVPPPPKISARPSFVSTPTALEQVESLVKDTEEELEVVDFAELGKFMGVGPVDTSTITPLPLTPGPPSLSRPGRPVASDFFDDRPTRTFELNAGAPTDRTSGPTWRRRNPDDAVIDQSKDRPAKDVPEPVELAGHSSPYLARAVRAPGSFKEAPMTALDEFMSRVKGAIEQNSVGEREVRPAEPLAPARPVAQLDRWAPPPREEITTACEPPSSKSVWNTFTVRLPKVSRVLGKDVHVPKRQEFVRWDILSFDPPVEGMTRRDFTVNSVLFRHPGKWKPKIRVVLPRPRSNGPRVNIPAQPKSAGSGLYVRPSVADNLPNWRKPQPEQPEAGLNPVSRSPPPQMPSDPTASFTPKSDGPDAFGPARPRSRPKMPPGSSVAFYRESTAEGSEAAPVSFIVHSELESLEKESGEPIAPSWTLTVPTKEAVPGPDRELLKAVWSSNMPGIHTVNSLEAIADDLGAIPFTLQDVKSEDGGTPPPTAVTPAPSRITLTDVTRAFQVPTSSPAQPQRPSISPPSTTAPVVRPPAYSPYAMPPNPMMRPVPNYGYPPMMGSPMMGSPMMSPMGMYPMPQNPNSMPQNPMAPSPGPGRMPMNGAIYSAPVWMGPQMRAGPYPPYMPYPSLGPQPTASPANAGRGRPPMSPVSPFPASPILMHAPVGGYMPGQNGHPPMPPNGMPNGHAYNPPPSNSFARPPW</sequence>
<feature type="region of interest" description="Disordered" evidence="1">
    <location>
        <begin position="983"/>
        <end position="1076"/>
    </location>
</feature>
<evidence type="ECO:0000313" key="2">
    <source>
        <dbReference type="EMBL" id="CAK5279955.1"/>
    </source>
</evidence>
<evidence type="ECO:0000313" key="3">
    <source>
        <dbReference type="Proteomes" id="UP001295794"/>
    </source>
</evidence>
<feature type="non-terminal residue" evidence="2">
    <location>
        <position position="1"/>
    </location>
</feature>
<feature type="compositionally biased region" description="Low complexity" evidence="1">
    <location>
        <begin position="137"/>
        <end position="155"/>
    </location>
</feature>
<feature type="region of interest" description="Disordered" evidence="1">
    <location>
        <begin position="1198"/>
        <end position="1220"/>
    </location>
</feature>
<organism evidence="2 3">
    <name type="scientific">Mycena citricolor</name>
    <dbReference type="NCBI Taxonomy" id="2018698"/>
    <lineage>
        <taxon>Eukaryota</taxon>
        <taxon>Fungi</taxon>
        <taxon>Dikarya</taxon>
        <taxon>Basidiomycota</taxon>
        <taxon>Agaricomycotina</taxon>
        <taxon>Agaricomycetes</taxon>
        <taxon>Agaricomycetidae</taxon>
        <taxon>Agaricales</taxon>
        <taxon>Marasmiineae</taxon>
        <taxon>Mycenaceae</taxon>
        <taxon>Mycena</taxon>
    </lineage>
</organism>
<comment type="caution">
    <text evidence="2">The sequence shown here is derived from an EMBL/GenBank/DDBJ whole genome shotgun (WGS) entry which is preliminary data.</text>
</comment>
<feature type="compositionally biased region" description="Basic and acidic residues" evidence="1">
    <location>
        <begin position="814"/>
        <end position="824"/>
    </location>
</feature>
<feature type="compositionally biased region" description="Low complexity" evidence="1">
    <location>
        <begin position="178"/>
        <end position="191"/>
    </location>
</feature>
<feature type="compositionally biased region" description="Basic and acidic residues" evidence="1">
    <location>
        <begin position="379"/>
        <end position="391"/>
    </location>
</feature>
<proteinExistence type="predicted"/>